<dbReference type="AlphaFoldDB" id="A0ABD0NJU8"/>
<reference evidence="1 2" key="1">
    <citation type="submission" date="2024-05" db="EMBL/GenBank/DDBJ databases">
        <title>Genome sequencing and assembly of Indian major carp, Cirrhinus mrigala (Hamilton, 1822).</title>
        <authorList>
            <person name="Mohindra V."/>
            <person name="Chowdhury L.M."/>
            <person name="Lal K."/>
            <person name="Jena J.K."/>
        </authorList>
    </citation>
    <scope>NUCLEOTIDE SEQUENCE [LARGE SCALE GENOMIC DNA]</scope>
    <source>
        <strain evidence="1">CM1030</strain>
        <tissue evidence="1">Blood</tissue>
    </source>
</reference>
<accession>A0ABD0NJU8</accession>
<protein>
    <submittedName>
        <fullName evidence="1">Uncharacterized protein</fullName>
    </submittedName>
</protein>
<feature type="non-terminal residue" evidence="1">
    <location>
        <position position="71"/>
    </location>
</feature>
<comment type="caution">
    <text evidence="1">The sequence shown here is derived from an EMBL/GenBank/DDBJ whole genome shotgun (WGS) entry which is preliminary data.</text>
</comment>
<proteinExistence type="predicted"/>
<evidence type="ECO:0000313" key="1">
    <source>
        <dbReference type="EMBL" id="KAL0160623.1"/>
    </source>
</evidence>
<name>A0ABD0NJU8_CIRMR</name>
<gene>
    <name evidence="1" type="ORF">M9458_044348</name>
</gene>
<dbReference type="Proteomes" id="UP001529510">
    <property type="component" value="Unassembled WGS sequence"/>
</dbReference>
<keyword evidence="2" id="KW-1185">Reference proteome</keyword>
<evidence type="ECO:0000313" key="2">
    <source>
        <dbReference type="Proteomes" id="UP001529510"/>
    </source>
</evidence>
<sequence>MVTAGLLAERRRLCAGERKRHYVCVCVRWETLASAGGKTFEVVHQAVHGIRVFHQRRERKGRIDEVRKTIV</sequence>
<dbReference type="EMBL" id="JAMKFB020000022">
    <property type="protein sequence ID" value="KAL0160623.1"/>
    <property type="molecule type" value="Genomic_DNA"/>
</dbReference>
<organism evidence="1 2">
    <name type="scientific">Cirrhinus mrigala</name>
    <name type="common">Mrigala</name>
    <dbReference type="NCBI Taxonomy" id="683832"/>
    <lineage>
        <taxon>Eukaryota</taxon>
        <taxon>Metazoa</taxon>
        <taxon>Chordata</taxon>
        <taxon>Craniata</taxon>
        <taxon>Vertebrata</taxon>
        <taxon>Euteleostomi</taxon>
        <taxon>Actinopterygii</taxon>
        <taxon>Neopterygii</taxon>
        <taxon>Teleostei</taxon>
        <taxon>Ostariophysi</taxon>
        <taxon>Cypriniformes</taxon>
        <taxon>Cyprinidae</taxon>
        <taxon>Labeoninae</taxon>
        <taxon>Labeonini</taxon>
        <taxon>Cirrhinus</taxon>
    </lineage>
</organism>